<reference evidence="1" key="3">
    <citation type="submission" date="2018-07" db="EMBL/GenBank/DDBJ databases">
        <title>WGS assembly of Glycine max.</title>
        <authorList>
            <person name="Schmutz J."/>
            <person name="Cannon S."/>
            <person name="Schlueter J."/>
            <person name="Ma J."/>
            <person name="Mitros T."/>
            <person name="Nelson W."/>
            <person name="Hyten D."/>
            <person name="Song Q."/>
            <person name="Thelen J."/>
            <person name="Cheng J."/>
            <person name="Xu D."/>
            <person name="Hellsten U."/>
            <person name="May G."/>
            <person name="Yu Y."/>
            <person name="Sakurai T."/>
            <person name="Umezawa T."/>
            <person name="Bhattacharyya M."/>
            <person name="Sandhu D."/>
            <person name="Valliyodan B."/>
            <person name="Lindquist E."/>
            <person name="Peto M."/>
            <person name="Grant D."/>
            <person name="Shu S."/>
            <person name="Goodstein D."/>
            <person name="Barry K."/>
            <person name="Futrell-Griggs M."/>
            <person name="Abernathy B."/>
            <person name="Du J."/>
            <person name="Tian Z."/>
            <person name="Zhu L."/>
            <person name="Gill N."/>
            <person name="Joshi T."/>
            <person name="Libault M."/>
            <person name="Sethuraman A."/>
            <person name="Zhang X."/>
            <person name="Shinozaki K."/>
            <person name="Nguyen H."/>
            <person name="Wing R."/>
            <person name="Cregan P."/>
            <person name="Specht J."/>
            <person name="Grimwood J."/>
            <person name="Rokhsar D."/>
            <person name="Stacey G."/>
            <person name="Shoemaker R."/>
            <person name="Jackson S."/>
        </authorList>
    </citation>
    <scope>NUCLEOTIDE SEQUENCE</scope>
    <source>
        <tissue evidence="1">Callus</tissue>
    </source>
</reference>
<evidence type="ECO:0000313" key="3">
    <source>
        <dbReference type="Proteomes" id="UP000008827"/>
    </source>
</evidence>
<dbReference type="EnsemblPlants" id="KRG96665">
    <property type="protein sequence ID" value="KRG96665"/>
    <property type="gene ID" value="GLYMA_19G224900"/>
</dbReference>
<reference evidence="2" key="2">
    <citation type="submission" date="2018-02" db="UniProtKB">
        <authorList>
            <consortium name="EnsemblPlants"/>
        </authorList>
    </citation>
    <scope>IDENTIFICATION</scope>
    <source>
        <strain evidence="2">Williams 82</strain>
    </source>
</reference>
<name>K7MZQ7_SOYBN</name>
<dbReference type="AlphaFoldDB" id="K7MZQ7"/>
<organism evidence="1">
    <name type="scientific">Glycine max</name>
    <name type="common">Soybean</name>
    <name type="synonym">Glycine hispida</name>
    <dbReference type="NCBI Taxonomy" id="3847"/>
    <lineage>
        <taxon>Eukaryota</taxon>
        <taxon>Viridiplantae</taxon>
        <taxon>Streptophyta</taxon>
        <taxon>Embryophyta</taxon>
        <taxon>Tracheophyta</taxon>
        <taxon>Spermatophyta</taxon>
        <taxon>Magnoliopsida</taxon>
        <taxon>eudicotyledons</taxon>
        <taxon>Gunneridae</taxon>
        <taxon>Pentapetalae</taxon>
        <taxon>rosids</taxon>
        <taxon>fabids</taxon>
        <taxon>Fabales</taxon>
        <taxon>Fabaceae</taxon>
        <taxon>Papilionoideae</taxon>
        <taxon>50 kb inversion clade</taxon>
        <taxon>NPAAA clade</taxon>
        <taxon>indigoferoid/millettioid clade</taxon>
        <taxon>Phaseoleae</taxon>
        <taxon>Glycine</taxon>
        <taxon>Glycine subgen. Soja</taxon>
    </lineage>
</organism>
<proteinExistence type="predicted"/>
<gene>
    <name evidence="1" type="ORF">GLYMA_19G224900</name>
</gene>
<keyword evidence="3" id="KW-1185">Reference proteome</keyword>
<dbReference type="Gramene" id="KRG96665">
    <property type="protein sequence ID" value="KRG96665"/>
    <property type="gene ID" value="GLYMA_19G224900"/>
</dbReference>
<reference evidence="1 2" key="1">
    <citation type="journal article" date="2010" name="Nature">
        <title>Genome sequence of the palaeopolyploid soybean.</title>
        <authorList>
            <person name="Schmutz J."/>
            <person name="Cannon S.B."/>
            <person name="Schlueter J."/>
            <person name="Ma J."/>
            <person name="Mitros T."/>
            <person name="Nelson W."/>
            <person name="Hyten D.L."/>
            <person name="Song Q."/>
            <person name="Thelen J.J."/>
            <person name="Cheng J."/>
            <person name="Xu D."/>
            <person name="Hellsten U."/>
            <person name="May G.D."/>
            <person name="Yu Y."/>
            <person name="Sakurai T."/>
            <person name="Umezawa T."/>
            <person name="Bhattacharyya M.K."/>
            <person name="Sandhu D."/>
            <person name="Valliyodan B."/>
            <person name="Lindquist E."/>
            <person name="Peto M."/>
            <person name="Grant D."/>
            <person name="Shu S."/>
            <person name="Goodstein D."/>
            <person name="Barry K."/>
            <person name="Futrell-Griggs M."/>
            <person name="Abernathy B."/>
            <person name="Du J."/>
            <person name="Tian Z."/>
            <person name="Zhu L."/>
            <person name="Gill N."/>
            <person name="Joshi T."/>
            <person name="Libault M."/>
            <person name="Sethuraman A."/>
            <person name="Zhang X.-C."/>
            <person name="Shinozaki K."/>
            <person name="Nguyen H.T."/>
            <person name="Wing R.A."/>
            <person name="Cregan P."/>
            <person name="Specht J."/>
            <person name="Grimwood J."/>
            <person name="Rokhsar D."/>
            <person name="Stacey G."/>
            <person name="Shoemaker R.C."/>
            <person name="Jackson S.A."/>
        </authorList>
    </citation>
    <scope>NUCLEOTIDE SEQUENCE [LARGE SCALE GENOMIC DNA]</scope>
    <source>
        <strain evidence="2">cv. Williams 82</strain>
        <tissue evidence="1">Callus</tissue>
    </source>
</reference>
<dbReference type="EMBL" id="CM000852">
    <property type="protein sequence ID" value="KRG96665.1"/>
    <property type="molecule type" value="Genomic_DNA"/>
</dbReference>
<sequence length="74" mass="8381">MVNTVLLLVDENTSFLVNIGRSYPPSPFVVIARPITNYLTATTMITTPSFRLLITLEEIENKEETKRILTTSHD</sequence>
<evidence type="ECO:0000313" key="1">
    <source>
        <dbReference type="EMBL" id="KRG96665.1"/>
    </source>
</evidence>
<dbReference type="Proteomes" id="UP000008827">
    <property type="component" value="Chromosome 19"/>
</dbReference>
<evidence type="ECO:0000313" key="2">
    <source>
        <dbReference type="EnsemblPlants" id="KRG96665"/>
    </source>
</evidence>
<dbReference type="HOGENOM" id="CLU_2692696_0_0_1"/>
<protein>
    <submittedName>
        <fullName evidence="1 2">Uncharacterized protein</fullName>
    </submittedName>
</protein>
<accession>K7MZQ7</accession>
<dbReference type="InParanoid" id="K7MZQ7"/>
<dbReference type="PaxDb" id="3847-GLYMA19G41275.1"/>